<keyword evidence="2" id="KW-1185">Reference proteome</keyword>
<protein>
    <submittedName>
        <fullName evidence="1">Uncharacterized protein</fullName>
    </submittedName>
</protein>
<dbReference type="EMBL" id="SWBM01000005">
    <property type="protein sequence ID" value="TKC15469.1"/>
    <property type="molecule type" value="Genomic_DNA"/>
</dbReference>
<accession>A0A4U1CZN1</accession>
<sequence>MHPHQRRAYYFPPPNNYVPYFYPPPYYYQRVLPQVDPTLFITSAKHMQIIMKDASILLDRMSTSRQFAFDLMTAAQNSEQAKVNQMLKNTGIQTTPKISFNPDGLILNFSSVAADLDCCHLSLSLRWRK</sequence>
<dbReference type="InterPro" id="IPR058870">
    <property type="entry name" value="YuzC"/>
</dbReference>
<dbReference type="Pfam" id="PF26344">
    <property type="entry name" value="YuzC"/>
    <property type="match status" value="1"/>
</dbReference>
<name>A0A4U1CZN1_9BACI</name>
<evidence type="ECO:0000313" key="1">
    <source>
        <dbReference type="EMBL" id="TKC15469.1"/>
    </source>
</evidence>
<organism evidence="1 2">
    <name type="scientific">Robertmurraya kyonggiensis</name>
    <dbReference type="NCBI Taxonomy" id="1037680"/>
    <lineage>
        <taxon>Bacteria</taxon>
        <taxon>Bacillati</taxon>
        <taxon>Bacillota</taxon>
        <taxon>Bacilli</taxon>
        <taxon>Bacillales</taxon>
        <taxon>Bacillaceae</taxon>
        <taxon>Robertmurraya</taxon>
    </lineage>
</organism>
<proteinExistence type="predicted"/>
<evidence type="ECO:0000313" key="2">
    <source>
        <dbReference type="Proteomes" id="UP000307756"/>
    </source>
</evidence>
<reference evidence="1 2" key="1">
    <citation type="journal article" date="2011" name="J. Microbiol.">
        <title>Bacillus kyonggiensis sp. nov., isolated from soil of a lettuce field.</title>
        <authorList>
            <person name="Dong K."/>
            <person name="Lee S."/>
        </authorList>
    </citation>
    <scope>NUCLEOTIDE SEQUENCE [LARGE SCALE GENOMIC DNA]</scope>
    <source>
        <strain evidence="1 2">NB22</strain>
    </source>
</reference>
<gene>
    <name evidence="1" type="ORF">FA727_18785</name>
</gene>
<comment type="caution">
    <text evidence="1">The sequence shown here is derived from an EMBL/GenBank/DDBJ whole genome shotgun (WGS) entry which is preliminary data.</text>
</comment>
<dbReference type="AlphaFoldDB" id="A0A4U1CZN1"/>
<dbReference type="Proteomes" id="UP000307756">
    <property type="component" value="Unassembled WGS sequence"/>
</dbReference>